<dbReference type="GO" id="GO:0001664">
    <property type="term" value="F:G protein-coupled receptor binding"/>
    <property type="evidence" value="ECO:0007669"/>
    <property type="project" value="TreeGrafter"/>
</dbReference>
<dbReference type="InterPro" id="IPR001019">
    <property type="entry name" value="Gprotein_alpha_su"/>
</dbReference>
<dbReference type="InterPro" id="IPR027417">
    <property type="entry name" value="P-loop_NTPase"/>
</dbReference>
<feature type="binding site" evidence="5">
    <location>
        <position position="145"/>
    </location>
    <ligand>
        <name>Mg(2+)</name>
        <dbReference type="ChEBI" id="CHEBI:18420"/>
    </ligand>
</feature>
<dbReference type="PANTHER" id="PTHR10218:SF321">
    <property type="entry name" value="EXTRA-LARGE GUANINE NUCLEOTIDE-BINDING PROTEIN 2"/>
    <property type="match status" value="1"/>
</dbReference>
<dbReference type="GO" id="GO:0005737">
    <property type="term" value="C:cytoplasm"/>
    <property type="evidence" value="ECO:0007669"/>
    <property type="project" value="TreeGrafter"/>
</dbReference>
<dbReference type="SUPFAM" id="SSF52540">
    <property type="entry name" value="P-loop containing nucleoside triphosphate hydrolases"/>
    <property type="match status" value="1"/>
</dbReference>
<dbReference type="FunFam" id="3.40.50.300:FF:000720">
    <property type="entry name" value="Guanine nucleotide-binding protein G(k) subunit alpha"/>
    <property type="match status" value="1"/>
</dbReference>
<evidence type="ECO:0000256" key="4">
    <source>
        <dbReference type="PIRSR" id="PIRSR601019-1"/>
    </source>
</evidence>
<dbReference type="PROSITE" id="PS51882">
    <property type="entry name" value="G_ALPHA"/>
    <property type="match status" value="1"/>
</dbReference>
<dbReference type="AlphaFoldDB" id="A0A2P2IHG8"/>
<protein>
    <submittedName>
        <fullName evidence="6">GTP-binding protein alpha subunit gna</fullName>
    </submittedName>
</protein>
<accession>A0A2P2IHG8</accession>
<reference evidence="6" key="1">
    <citation type="submission" date="2018-02" db="EMBL/GenBank/DDBJ databases">
        <title>Rhizophora mucronata_Transcriptome.</title>
        <authorList>
            <person name="Meera S.P."/>
            <person name="Sreeshan A."/>
            <person name="Augustine A."/>
        </authorList>
    </citation>
    <scope>NUCLEOTIDE SEQUENCE</scope>
    <source>
        <tissue evidence="6">Leaf</tissue>
    </source>
</reference>
<evidence type="ECO:0000313" key="6">
    <source>
        <dbReference type="EMBL" id="MBW80673.1"/>
    </source>
</evidence>
<sequence>MIQTNLCRYIGILLEVREQFEEETLIGRRKCSINQCGTSDTVDQINDENIYSIAPRLKSFSDWLVNVMVSGNLESMFPDFACDYGPFVEDLWKDAAIQATYDRRNELGLLPRFASYFLEQAVEIARTDYEPSELDILYAQGITSSKGLSSMEFSYPTSDQDSIAYEDDPSLRYQLIRVHPNVLGGNCKWVERFEDVDVVLFCVSLTDYDEVFEDKNGVLTNKIMASKQLFESIATHRTFEDKKFLLILNKFDLLEEKIGESPLSQCEWFHDFNPLITQNPSCSNSSNTNPSLAHRAFHYIAVKFKRLFNSLTDKKLYVSLVTGLEPDNVEEALKYAKEILRWDEEELWHNNELSSTSIEASSSP</sequence>
<dbReference type="PANTHER" id="PTHR10218">
    <property type="entry name" value="GTP-BINDING PROTEIN ALPHA SUBUNIT"/>
    <property type="match status" value="1"/>
</dbReference>
<evidence type="ECO:0000256" key="1">
    <source>
        <dbReference type="ARBA" id="ARBA00022741"/>
    </source>
</evidence>
<proteinExistence type="predicted"/>
<evidence type="ECO:0000256" key="2">
    <source>
        <dbReference type="ARBA" id="ARBA00023134"/>
    </source>
</evidence>
<dbReference type="GO" id="GO:0046872">
    <property type="term" value="F:metal ion binding"/>
    <property type="evidence" value="ECO:0007669"/>
    <property type="project" value="UniProtKB-KW"/>
</dbReference>
<dbReference type="GO" id="GO:0007188">
    <property type="term" value="P:adenylate cyclase-modulating G protein-coupled receptor signaling pathway"/>
    <property type="evidence" value="ECO:0007669"/>
    <property type="project" value="TreeGrafter"/>
</dbReference>
<dbReference type="FunFam" id="1.10.400.10:FF:000013">
    <property type="entry name" value="Extra-large guanine nucleotide-binding protein 2"/>
    <property type="match status" value="1"/>
</dbReference>
<keyword evidence="2 4" id="KW-0342">GTP-binding</keyword>
<dbReference type="EMBL" id="GGEC01000190">
    <property type="protein sequence ID" value="MBW80673.1"/>
    <property type="molecule type" value="Transcribed_RNA"/>
</dbReference>
<dbReference type="GO" id="GO:0005525">
    <property type="term" value="F:GTP binding"/>
    <property type="evidence" value="ECO:0007669"/>
    <property type="project" value="UniProtKB-KW"/>
</dbReference>
<dbReference type="InterPro" id="IPR011025">
    <property type="entry name" value="GproteinA_insert"/>
</dbReference>
<dbReference type="SUPFAM" id="SSF47895">
    <property type="entry name" value="Transducin (alpha subunit), insertion domain"/>
    <property type="match status" value="1"/>
</dbReference>
<organism evidence="6">
    <name type="scientific">Rhizophora mucronata</name>
    <name type="common">Asiatic mangrove</name>
    <dbReference type="NCBI Taxonomy" id="61149"/>
    <lineage>
        <taxon>Eukaryota</taxon>
        <taxon>Viridiplantae</taxon>
        <taxon>Streptophyta</taxon>
        <taxon>Embryophyta</taxon>
        <taxon>Tracheophyta</taxon>
        <taxon>Spermatophyta</taxon>
        <taxon>Magnoliopsida</taxon>
        <taxon>eudicotyledons</taxon>
        <taxon>Gunneridae</taxon>
        <taxon>Pentapetalae</taxon>
        <taxon>rosids</taxon>
        <taxon>fabids</taxon>
        <taxon>Malpighiales</taxon>
        <taxon>Rhizophoraceae</taxon>
        <taxon>Rhizophora</taxon>
    </lineage>
</organism>
<name>A0A2P2IHG8_RHIMU</name>
<dbReference type="GO" id="GO:0031683">
    <property type="term" value="F:G-protein beta/gamma-subunit complex binding"/>
    <property type="evidence" value="ECO:0007669"/>
    <property type="project" value="InterPro"/>
</dbReference>
<feature type="binding site" evidence="4">
    <location>
        <begin position="249"/>
        <end position="252"/>
    </location>
    <ligand>
        <name>GTP</name>
        <dbReference type="ChEBI" id="CHEBI:37565"/>
    </ligand>
</feature>
<evidence type="ECO:0000256" key="3">
    <source>
        <dbReference type="ARBA" id="ARBA00023224"/>
    </source>
</evidence>
<keyword evidence="1 4" id="KW-0547">Nucleotide-binding</keyword>
<evidence type="ECO:0000256" key="5">
    <source>
        <dbReference type="PIRSR" id="PIRSR601019-2"/>
    </source>
</evidence>
<keyword evidence="5" id="KW-0479">Metal-binding</keyword>
<dbReference type="Gene3D" id="1.10.400.10">
    <property type="entry name" value="GI Alpha 1, domain 2-like"/>
    <property type="match status" value="1"/>
</dbReference>
<dbReference type="GO" id="GO:0003924">
    <property type="term" value="F:GTPase activity"/>
    <property type="evidence" value="ECO:0007669"/>
    <property type="project" value="InterPro"/>
</dbReference>
<dbReference type="SMART" id="SM00275">
    <property type="entry name" value="G_alpha"/>
    <property type="match status" value="1"/>
</dbReference>
<keyword evidence="3" id="KW-0807">Transducer</keyword>
<dbReference type="Pfam" id="PF00503">
    <property type="entry name" value="G-alpha"/>
    <property type="match status" value="1"/>
</dbReference>
<dbReference type="Gene3D" id="3.40.50.300">
    <property type="entry name" value="P-loop containing nucleotide triphosphate hydrolases"/>
    <property type="match status" value="1"/>
</dbReference>
<keyword evidence="5" id="KW-0460">Magnesium</keyword>
<dbReference type="GO" id="GO:0005834">
    <property type="term" value="C:heterotrimeric G-protein complex"/>
    <property type="evidence" value="ECO:0007669"/>
    <property type="project" value="TreeGrafter"/>
</dbReference>